<keyword evidence="7" id="KW-0539">Nucleus</keyword>
<dbReference type="PANTHER" id="PTHR23329">
    <property type="entry name" value="TUFTELIN-INTERACTING PROTEIN 11-RELATED"/>
    <property type="match status" value="1"/>
</dbReference>
<feature type="region of interest" description="Disordered" evidence="8">
    <location>
        <begin position="38"/>
        <end position="66"/>
    </location>
</feature>
<dbReference type="GO" id="GO:0000390">
    <property type="term" value="P:spliceosomal complex disassembly"/>
    <property type="evidence" value="ECO:0007669"/>
    <property type="project" value="InterPro"/>
</dbReference>
<evidence type="ECO:0000256" key="3">
    <source>
        <dbReference type="ARBA" id="ARBA00010900"/>
    </source>
</evidence>
<dbReference type="Pfam" id="PF01585">
    <property type="entry name" value="G-patch"/>
    <property type="match status" value="1"/>
</dbReference>
<dbReference type="InterPro" id="IPR005343">
    <property type="entry name" value="Noc2"/>
</dbReference>
<dbReference type="Pfam" id="PF07842">
    <property type="entry name" value="GCFC"/>
    <property type="match status" value="1"/>
</dbReference>
<feature type="region of interest" description="Disordered" evidence="8">
    <location>
        <begin position="200"/>
        <end position="228"/>
    </location>
</feature>
<dbReference type="WBParaSite" id="Hba_14332">
    <property type="protein sequence ID" value="Hba_14332"/>
    <property type="gene ID" value="Hba_14332"/>
</dbReference>
<feature type="compositionally biased region" description="Acidic residues" evidence="8">
    <location>
        <begin position="992"/>
        <end position="1003"/>
    </location>
</feature>
<evidence type="ECO:0000259" key="9">
    <source>
        <dbReference type="PROSITE" id="PS50174"/>
    </source>
</evidence>
<feature type="compositionally biased region" description="Basic and acidic residues" evidence="8">
    <location>
        <begin position="205"/>
        <end position="222"/>
    </location>
</feature>
<evidence type="ECO:0000256" key="2">
    <source>
        <dbReference type="ARBA" id="ARBA00005907"/>
    </source>
</evidence>
<dbReference type="Pfam" id="PF12457">
    <property type="entry name" value="TIP_N"/>
    <property type="match status" value="1"/>
</dbReference>
<comment type="similarity">
    <text evidence="2">Belongs to the NOC2 family.</text>
</comment>
<reference evidence="11" key="1">
    <citation type="submission" date="2016-11" db="UniProtKB">
        <authorList>
            <consortium name="WormBaseParasite"/>
        </authorList>
    </citation>
    <scope>IDENTIFICATION</scope>
</reference>
<feature type="compositionally biased region" description="Basic and acidic residues" evidence="8">
    <location>
        <begin position="1004"/>
        <end position="1018"/>
    </location>
</feature>
<dbReference type="SMART" id="SM00443">
    <property type="entry name" value="G_patch"/>
    <property type="match status" value="1"/>
</dbReference>
<dbReference type="InterPro" id="IPR022159">
    <property type="entry name" value="STIP/TFIP11_N"/>
</dbReference>
<organism evidence="10 11">
    <name type="scientific">Heterorhabditis bacteriophora</name>
    <name type="common">Entomopathogenic nematode worm</name>
    <dbReference type="NCBI Taxonomy" id="37862"/>
    <lineage>
        <taxon>Eukaryota</taxon>
        <taxon>Metazoa</taxon>
        <taxon>Ecdysozoa</taxon>
        <taxon>Nematoda</taxon>
        <taxon>Chromadorea</taxon>
        <taxon>Rhabditida</taxon>
        <taxon>Rhabditina</taxon>
        <taxon>Rhabditomorpha</taxon>
        <taxon>Strongyloidea</taxon>
        <taxon>Heterorhabditidae</taxon>
        <taxon>Heterorhabditis</taxon>
    </lineage>
</organism>
<dbReference type="GO" id="GO:0071008">
    <property type="term" value="C:U2-type post-mRNA release spliceosomal complex"/>
    <property type="evidence" value="ECO:0007669"/>
    <property type="project" value="TreeGrafter"/>
</dbReference>
<evidence type="ECO:0000256" key="4">
    <source>
        <dbReference type="ARBA" id="ARBA00022664"/>
    </source>
</evidence>
<keyword evidence="6" id="KW-0508">mRNA splicing</keyword>
<evidence type="ECO:0000313" key="11">
    <source>
        <dbReference type="WBParaSite" id="Hba_14332"/>
    </source>
</evidence>
<keyword evidence="10" id="KW-1185">Reference proteome</keyword>
<keyword evidence="5" id="KW-0747">Spliceosome</keyword>
<feature type="region of interest" description="Disordered" evidence="8">
    <location>
        <begin position="984"/>
        <end position="1018"/>
    </location>
</feature>
<accession>A0A1I7X9I8</accession>
<dbReference type="Pfam" id="PF03715">
    <property type="entry name" value="Noc2"/>
    <property type="match status" value="2"/>
</dbReference>
<name>A0A1I7X9I8_HETBA</name>
<dbReference type="GO" id="GO:0003676">
    <property type="term" value="F:nucleic acid binding"/>
    <property type="evidence" value="ECO:0007669"/>
    <property type="project" value="InterPro"/>
</dbReference>
<comment type="subcellular location">
    <subcellularLocation>
        <location evidence="1">Nucleus</location>
    </subcellularLocation>
</comment>
<dbReference type="InterPro" id="IPR022783">
    <property type="entry name" value="GCFC_dom"/>
</dbReference>
<feature type="region of interest" description="Disordered" evidence="8">
    <location>
        <begin position="79"/>
        <end position="98"/>
    </location>
</feature>
<dbReference type="InterPro" id="IPR000467">
    <property type="entry name" value="G_patch_dom"/>
</dbReference>
<feature type="domain" description="G-patch" evidence="9">
    <location>
        <begin position="145"/>
        <end position="191"/>
    </location>
</feature>
<comment type="similarity">
    <text evidence="3">Belongs to the TFP11/STIP family.</text>
</comment>
<evidence type="ECO:0000256" key="1">
    <source>
        <dbReference type="ARBA" id="ARBA00004123"/>
    </source>
</evidence>
<evidence type="ECO:0000256" key="5">
    <source>
        <dbReference type="ARBA" id="ARBA00022728"/>
    </source>
</evidence>
<dbReference type="PANTHER" id="PTHR23329:SF1">
    <property type="entry name" value="TUFTELIN-INTERACTING PROTEIN 11"/>
    <property type="match status" value="1"/>
</dbReference>
<protein>
    <submittedName>
        <fullName evidence="11">G-patch domain-containing protein</fullName>
    </submittedName>
</protein>
<evidence type="ECO:0000256" key="8">
    <source>
        <dbReference type="SAM" id="MobiDB-lite"/>
    </source>
</evidence>
<dbReference type="Proteomes" id="UP000095283">
    <property type="component" value="Unplaced"/>
</dbReference>
<sequence length="1537" mass="176585">MAMDDDDGMESFEVDDRDLEFAMNPGRRHFQTKNQATYGIWADREESDEDGEDAYARPSFGKRRKKDYSAPVNFISGGIKQGTNLDSSENSESKKDDAPIEISFKRPAKKLVKQTGANVFAGMRSSTVKSTVDPNVFADWAKHGKGHVVMNMMKAMGYKEGEGLGVSSQGIVEPVQAVVRKGRGAVGAYGKEAVGPKFGESAADAQRRMGDKLETQVEDEPRQPLPKGSWKRSGKVIYFSIYNICIYIMNVHFQVKTRYKTIDEVIQEGGSIGHRAAAQTGVKVIDMTGPEQRVYTGYDSFSMRTRATYDDGSDRDVFDVPELMHNLNLLVDLTEENIRRNDYQLRTIKDQTTALEYDLARMREVLSNEEMEAQRMQDVLDLIEGFSQRKGAQAPSINDYQQLFLKLRAEYMEEYRLFNLESVAIPCVLPQIQAHFSKWKPLDPDHLIYGVDLMKEWKEILVDSDEKYMFTSNIKSFGMVLLCSAIFYIDVCAKHIYSDQLCAYDRLLWEGWLPSLRRASLDWDPRDQMERMLRIIEMWLPVLPVWMKENILEQVIIPRISDRVSTWDPLTDHIPIHSWLVPWLAVLGDRLQPVLAPIRQKLAKALRLWNPTDKSNCNVGILSAMAILKPWSGVWAPATMAGFLTQNVVPKLERCLDTMNLDPRVNTKYEEWFAVMQWLGMISPDTIASIVTKYFFPRWYSTLCTWLDSPSAILNEVKLWYREWDGRIPTQLREYPTIKENLRRGMVALMESSQGLRVSAAPPPPPLIQPAPPVTRYAFNLKNFNSSNCCIFNRLHFTTPNFFGCLRNVLGAPTITQLSLKEIIDRMAAQHDLTHLPQKDRYKDGRQVSFASSYSTLSYYTTALFLFFKYFVQTGYLFSLQVYWFGTQSIYLDRDVVFVLDTEQFSWRPIGMSELLQLAGINRPHVTPQISNEKLGPALLPKKKLIGENIGLYKINRYEVLYVKLYICNILRLILRDQATPCQKTSGSQIKEEEEEENEEEEKLDERNSRIPKPKKDSSGRCVFDGNMFGYLQDVFESKNKDTVIKSHDIRLAVDAFSACVARVGADIEAPKYVINEQKIFEATVRLCFQYLGDAFYNLVSRSKNEIKTEAEDNCYINLKWKHIKKYQAPLKQYLQSILTFLNEVQTAVVISSTLKAILRLLNLYAHFTKLSRNLVKFLDVLSHHQALVRVWTRKTLDCRVVSYMCMNQLIKTHPDNFSNLYKACYLGFVSNAREVTDETWPLLSFMQRTFAELTLLAPGIAYPYAFVYIRQTAIHLRNALISKKRKDLVQTIYNWQLIQCLYLWVRVVSKVHTVNGAEAIGELSYPLTQIILGVSKLVLLDDMARILRRKPKVGRGASKILDFDCCLKVGALQMEEASWRSSASDYIFKILIQSAHIVCNEAGFSDLILPVVFKLRRFIKSIRSADHSRLFKGLLEKLEEHSTFVRETLAHKEFNIKDEMQMLAVKFSLNHPDSPLRVYYRQWEKVWKMKQAALIKTDKITTKNTAPRGTEKREVSAKAEVCKTSGTTSINHPFHF</sequence>
<evidence type="ECO:0000313" key="10">
    <source>
        <dbReference type="Proteomes" id="UP000095283"/>
    </source>
</evidence>
<dbReference type="InterPro" id="IPR045211">
    <property type="entry name" value="TFP11/STIP/Ntr1"/>
</dbReference>
<dbReference type="PROSITE" id="PS50174">
    <property type="entry name" value="G_PATCH"/>
    <property type="match status" value="1"/>
</dbReference>
<proteinExistence type="inferred from homology"/>
<keyword evidence="4" id="KW-0507">mRNA processing</keyword>
<evidence type="ECO:0000256" key="6">
    <source>
        <dbReference type="ARBA" id="ARBA00023187"/>
    </source>
</evidence>
<evidence type="ECO:0000256" key="7">
    <source>
        <dbReference type="ARBA" id="ARBA00023242"/>
    </source>
</evidence>